<dbReference type="AlphaFoldDB" id="D1PTP8"/>
<reference evidence="2 3" key="1">
    <citation type="submission" date="2009-10" db="EMBL/GenBank/DDBJ databases">
        <authorList>
            <person name="Qin X."/>
            <person name="Bachman B."/>
            <person name="Battles P."/>
            <person name="Bell A."/>
            <person name="Bess C."/>
            <person name="Bickham C."/>
            <person name="Chaboub L."/>
            <person name="Chen D."/>
            <person name="Coyle M."/>
            <person name="Deiros D.R."/>
            <person name="Dinh H."/>
            <person name="Forbes L."/>
            <person name="Fowler G."/>
            <person name="Francisco L."/>
            <person name="Fu Q."/>
            <person name="Gubbala S."/>
            <person name="Hale W."/>
            <person name="Han Y."/>
            <person name="Hemphill L."/>
            <person name="Highlander S.K."/>
            <person name="Hirani K."/>
            <person name="Hogues M."/>
            <person name="Jackson L."/>
            <person name="Jakkamsetti A."/>
            <person name="Javaid M."/>
            <person name="Jiang H."/>
            <person name="Korchina V."/>
            <person name="Kovar C."/>
            <person name="Lara F."/>
            <person name="Lee S."/>
            <person name="Mata R."/>
            <person name="Mathew T."/>
            <person name="Moen C."/>
            <person name="Morales K."/>
            <person name="Munidasa M."/>
            <person name="Nazareth L."/>
            <person name="Ngo R."/>
            <person name="Nguyen L."/>
            <person name="Okwuonu G."/>
            <person name="Ongeri F."/>
            <person name="Patil S."/>
            <person name="Petrosino J."/>
            <person name="Pham C."/>
            <person name="Pham P."/>
            <person name="Pu L.-L."/>
            <person name="Puazo M."/>
            <person name="Raj R."/>
            <person name="Reid J."/>
            <person name="Rouhana J."/>
            <person name="Saada N."/>
            <person name="Shang Y."/>
            <person name="Simmons D."/>
            <person name="Thornton R."/>
            <person name="Warren J."/>
            <person name="Weissenberger G."/>
            <person name="Zhang J."/>
            <person name="Zhang L."/>
            <person name="Zhou C."/>
            <person name="Zhu D."/>
            <person name="Muzny D."/>
            <person name="Worley K."/>
            <person name="Gibbs R."/>
        </authorList>
    </citation>
    <scope>NUCLEOTIDE SEQUENCE [LARGE SCALE GENOMIC DNA]</scope>
    <source>
        <strain evidence="2 3">DSM 17361</strain>
    </source>
</reference>
<keyword evidence="1" id="KW-0472">Membrane</keyword>
<dbReference type="OrthoDB" id="711065at2"/>
<evidence type="ECO:0000313" key="2">
    <source>
        <dbReference type="EMBL" id="EFA45234.1"/>
    </source>
</evidence>
<protein>
    <recommendedName>
        <fullName evidence="4">DUF340 domain-containing protein</fullName>
    </recommendedName>
</protein>
<feature type="transmembrane region" description="Helical" evidence="1">
    <location>
        <begin position="63"/>
        <end position="84"/>
    </location>
</feature>
<dbReference type="InterPro" id="IPR005642">
    <property type="entry name" value="LysO"/>
</dbReference>
<evidence type="ECO:0000256" key="1">
    <source>
        <dbReference type="SAM" id="Phobius"/>
    </source>
</evidence>
<organism evidence="2 3">
    <name type="scientific">Hallella bergensis DSM 17361</name>
    <dbReference type="NCBI Taxonomy" id="585502"/>
    <lineage>
        <taxon>Bacteria</taxon>
        <taxon>Pseudomonadati</taxon>
        <taxon>Bacteroidota</taxon>
        <taxon>Bacteroidia</taxon>
        <taxon>Bacteroidales</taxon>
        <taxon>Prevotellaceae</taxon>
        <taxon>Hallella</taxon>
    </lineage>
</organism>
<sequence length="93" mass="10538">MLKIVIIMLSGILVGRVLHRHRLSVIPRVITVLIWLLLFLLGIEVGSNERIINGMIEIGGEALLLTCGGMMGSVLLAWILWRFINRKGQRHER</sequence>
<comment type="caution">
    <text evidence="2">The sequence shown here is derived from an EMBL/GenBank/DDBJ whole genome shotgun (WGS) entry which is preliminary data.</text>
</comment>
<feature type="transmembrane region" description="Helical" evidence="1">
    <location>
        <begin position="25"/>
        <end position="43"/>
    </location>
</feature>
<keyword evidence="1" id="KW-0812">Transmembrane</keyword>
<name>D1PTP8_9BACT</name>
<dbReference type="EMBL" id="ACKS01000018">
    <property type="protein sequence ID" value="EFA45234.1"/>
    <property type="molecule type" value="Genomic_DNA"/>
</dbReference>
<dbReference type="GO" id="GO:0015661">
    <property type="term" value="F:L-lysine efflux transmembrane transporter activity"/>
    <property type="evidence" value="ECO:0007669"/>
    <property type="project" value="InterPro"/>
</dbReference>
<evidence type="ECO:0008006" key="4">
    <source>
        <dbReference type="Google" id="ProtNLM"/>
    </source>
</evidence>
<keyword evidence="1" id="KW-1133">Transmembrane helix</keyword>
<dbReference type="HOGENOM" id="CLU_168956_3_0_10"/>
<dbReference type="Pfam" id="PF03956">
    <property type="entry name" value="Lys_export"/>
    <property type="match status" value="1"/>
</dbReference>
<dbReference type="RefSeq" id="WP_007174682.1">
    <property type="nucleotide sequence ID" value="NZ_GG704782.1"/>
</dbReference>
<evidence type="ECO:0000313" key="3">
    <source>
        <dbReference type="Proteomes" id="UP000003160"/>
    </source>
</evidence>
<gene>
    <name evidence="2" type="ORF">HMPREF0645_0333</name>
</gene>
<accession>D1PTP8</accession>
<dbReference type="Proteomes" id="UP000003160">
    <property type="component" value="Unassembled WGS sequence"/>
</dbReference>
<keyword evidence="3" id="KW-1185">Reference proteome</keyword>
<proteinExistence type="predicted"/>